<protein>
    <submittedName>
        <fullName evidence="2">Uncharacterized protein</fullName>
    </submittedName>
</protein>
<feature type="region of interest" description="Disordered" evidence="1">
    <location>
        <begin position="59"/>
        <end position="91"/>
    </location>
</feature>
<organism evidence="2 3">
    <name type="scientific">Dorcoceras hygrometricum</name>
    <dbReference type="NCBI Taxonomy" id="472368"/>
    <lineage>
        <taxon>Eukaryota</taxon>
        <taxon>Viridiplantae</taxon>
        <taxon>Streptophyta</taxon>
        <taxon>Embryophyta</taxon>
        <taxon>Tracheophyta</taxon>
        <taxon>Spermatophyta</taxon>
        <taxon>Magnoliopsida</taxon>
        <taxon>eudicotyledons</taxon>
        <taxon>Gunneridae</taxon>
        <taxon>Pentapetalae</taxon>
        <taxon>asterids</taxon>
        <taxon>lamiids</taxon>
        <taxon>Lamiales</taxon>
        <taxon>Gesneriaceae</taxon>
        <taxon>Didymocarpoideae</taxon>
        <taxon>Trichosporeae</taxon>
        <taxon>Loxocarpinae</taxon>
        <taxon>Dorcoceras</taxon>
    </lineage>
</organism>
<keyword evidence="3" id="KW-1185">Reference proteome</keyword>
<accession>A0A2Z7DAU6</accession>
<evidence type="ECO:0000313" key="3">
    <source>
        <dbReference type="Proteomes" id="UP000250235"/>
    </source>
</evidence>
<dbReference type="OrthoDB" id="1669448at2759"/>
<dbReference type="EMBL" id="KQ988217">
    <property type="protein sequence ID" value="KZV56216.1"/>
    <property type="molecule type" value="Genomic_DNA"/>
</dbReference>
<feature type="compositionally biased region" description="Polar residues" evidence="1">
    <location>
        <begin position="66"/>
        <end position="83"/>
    </location>
</feature>
<dbReference type="PANTHER" id="PTHR36078:SF2">
    <property type="entry name" value="OS09G0473966 PROTEIN"/>
    <property type="match status" value="1"/>
</dbReference>
<dbReference type="AlphaFoldDB" id="A0A2Z7DAU6"/>
<dbReference type="PANTHER" id="PTHR36078">
    <property type="entry name" value="BNACNNG21220D PROTEIN"/>
    <property type="match status" value="1"/>
</dbReference>
<reference evidence="2 3" key="1">
    <citation type="journal article" date="2015" name="Proc. Natl. Acad. Sci. U.S.A.">
        <title>The resurrection genome of Boea hygrometrica: A blueprint for survival of dehydration.</title>
        <authorList>
            <person name="Xiao L."/>
            <person name="Yang G."/>
            <person name="Zhang L."/>
            <person name="Yang X."/>
            <person name="Zhao S."/>
            <person name="Ji Z."/>
            <person name="Zhou Q."/>
            <person name="Hu M."/>
            <person name="Wang Y."/>
            <person name="Chen M."/>
            <person name="Xu Y."/>
            <person name="Jin H."/>
            <person name="Xiao X."/>
            <person name="Hu G."/>
            <person name="Bao F."/>
            <person name="Hu Y."/>
            <person name="Wan P."/>
            <person name="Li L."/>
            <person name="Deng X."/>
            <person name="Kuang T."/>
            <person name="Xiang C."/>
            <person name="Zhu J.K."/>
            <person name="Oliver M.J."/>
            <person name="He Y."/>
        </authorList>
    </citation>
    <scope>NUCLEOTIDE SEQUENCE [LARGE SCALE GENOMIC DNA]</scope>
    <source>
        <strain evidence="3">cv. XS01</strain>
    </source>
</reference>
<evidence type="ECO:0000256" key="1">
    <source>
        <dbReference type="SAM" id="MobiDB-lite"/>
    </source>
</evidence>
<proteinExistence type="predicted"/>
<evidence type="ECO:0000313" key="2">
    <source>
        <dbReference type="EMBL" id="KZV56216.1"/>
    </source>
</evidence>
<sequence length="91" mass="10403">MEGDEYMEKLKKYEADYKQYLMSKYFTDKTIFGGNIFDVKMNIDGHTTTAARLPPYQSYLDPASFDDQNNKGTVPSAETTTDINSDEKPLI</sequence>
<gene>
    <name evidence="2" type="ORF">F511_13820</name>
</gene>
<name>A0A2Z7DAU6_9LAMI</name>
<dbReference type="Proteomes" id="UP000250235">
    <property type="component" value="Unassembled WGS sequence"/>
</dbReference>